<sequence>MKKVLFIDRDGTLIIEPPVTYQIDSLEKLSFVPWALVAMSRIAELDYELVMVSNQDGLGTESFPEETFYPAQNKMLEAFESVGVKFDALHIDPSLPEENLPTRKPGTAMLTSYMTGEYDLANSYVIGDRLSDVQLAANLGCGAIYFNESGQQGVDAALVTNDWRKIYEFLRLGKRRVSLRRTTRETDISLTLDLDGALQSSISTGYGFADHMIEQIVHHGGIGLQIEARGDSYVDEHHTIEDTAILLGEAMAQALGDKRGLERYGFCLPMDECDALVMLDFGGRIDFAWRADFQRERIGDVPTEMFAHFFKSFAQGARCNLHIEARGENEHHKIEAIFKAFARALKCAIRRDALNVKLPSSKGLL</sequence>
<comment type="caution">
    <text evidence="12">Lacks conserved residue(s) required for the propagation of feature annotation.</text>
</comment>
<dbReference type="PROSITE" id="PS00954">
    <property type="entry name" value="IGP_DEHYDRATASE_1"/>
    <property type="match status" value="1"/>
</dbReference>
<accession>A0A060R857</accession>
<dbReference type="EMBL" id="HG934468">
    <property type="protein sequence ID" value="CDN31575.1"/>
    <property type="molecule type" value="Genomic_DNA"/>
</dbReference>
<dbReference type="AlphaFoldDB" id="A0A060R857"/>
<dbReference type="SUPFAM" id="SSF54211">
    <property type="entry name" value="Ribosomal protein S5 domain 2-like"/>
    <property type="match status" value="2"/>
</dbReference>
<dbReference type="InterPro" id="IPR020565">
    <property type="entry name" value="ImidazoleglycerP_deHydtase_CS"/>
</dbReference>
<dbReference type="FunFam" id="3.30.230.40:FF:000001">
    <property type="entry name" value="Imidazoleglycerol-phosphate dehydratase HisB"/>
    <property type="match status" value="1"/>
</dbReference>
<dbReference type="InterPro" id="IPR036412">
    <property type="entry name" value="HAD-like_sf"/>
</dbReference>
<dbReference type="InterPro" id="IPR005954">
    <property type="entry name" value="HisB_N"/>
</dbReference>
<dbReference type="PANTHER" id="PTHR23133:SF2">
    <property type="entry name" value="IMIDAZOLEGLYCEROL-PHOSPHATE DEHYDRATASE"/>
    <property type="match status" value="1"/>
</dbReference>
<evidence type="ECO:0000256" key="12">
    <source>
        <dbReference type="HAMAP-Rule" id="MF_01022"/>
    </source>
</evidence>
<dbReference type="HAMAP" id="MF_01022">
    <property type="entry name" value="Bifunc_HisB"/>
    <property type="match status" value="1"/>
</dbReference>
<dbReference type="Proteomes" id="UP000027616">
    <property type="component" value="Chromosome I"/>
</dbReference>
<feature type="binding site" evidence="12">
    <location>
        <position position="8"/>
    </location>
    <ligand>
        <name>Mg(2+)</name>
        <dbReference type="ChEBI" id="CHEBI:18420"/>
    </ligand>
</feature>
<keyword evidence="3 12" id="KW-0963">Cytoplasm</keyword>
<dbReference type="NCBIfam" id="TIGR01261">
    <property type="entry name" value="hisB_Nterm"/>
    <property type="match status" value="1"/>
</dbReference>
<dbReference type="GO" id="GO:0046872">
    <property type="term" value="F:metal ion binding"/>
    <property type="evidence" value="ECO:0007669"/>
    <property type="project" value="UniProtKB-KW"/>
</dbReference>
<dbReference type="EC" id="3.1.3.15" evidence="12"/>
<keyword evidence="4 12" id="KW-0028">Amino-acid biosynthesis</keyword>
<feature type="binding site" evidence="12">
    <location>
        <position position="128"/>
    </location>
    <ligand>
        <name>Mg(2+)</name>
        <dbReference type="ChEBI" id="CHEBI:18420"/>
    </ligand>
</feature>
<dbReference type="GO" id="GO:0004401">
    <property type="term" value="F:histidinol-phosphatase activity"/>
    <property type="evidence" value="ECO:0007669"/>
    <property type="project" value="UniProtKB-UniRule"/>
</dbReference>
<feature type="active site" description="Proton donor" evidence="12">
    <location>
        <position position="10"/>
    </location>
</feature>
<dbReference type="GO" id="GO:0005737">
    <property type="term" value="C:cytoplasm"/>
    <property type="evidence" value="ECO:0007669"/>
    <property type="project" value="UniProtKB-SubCell"/>
</dbReference>
<proteinExistence type="inferred from homology"/>
<dbReference type="FunFam" id="3.30.230.40:FF:000003">
    <property type="entry name" value="Imidazoleglycerol-phosphate dehydratase HisB"/>
    <property type="match status" value="1"/>
</dbReference>
<dbReference type="STRING" id="1433126.BN938_1488"/>
<comment type="catalytic activity">
    <reaction evidence="12">
        <text>D-erythro-1-(imidazol-4-yl)glycerol 3-phosphate = 3-(imidazol-4-yl)-2-oxopropyl phosphate + H2O</text>
        <dbReference type="Rhea" id="RHEA:11040"/>
        <dbReference type="ChEBI" id="CHEBI:15377"/>
        <dbReference type="ChEBI" id="CHEBI:57766"/>
        <dbReference type="ChEBI" id="CHEBI:58278"/>
        <dbReference type="EC" id="4.2.1.19"/>
    </reaction>
</comment>
<evidence type="ECO:0000256" key="8">
    <source>
        <dbReference type="ARBA" id="ARBA00023102"/>
    </source>
</evidence>
<dbReference type="PATRIC" id="fig|1433126.3.peg.1473"/>
<dbReference type="GO" id="GO:0000105">
    <property type="term" value="P:L-histidine biosynthetic process"/>
    <property type="evidence" value="ECO:0007669"/>
    <property type="project" value="UniProtKB-UniRule"/>
</dbReference>
<dbReference type="Gene3D" id="3.40.50.1000">
    <property type="entry name" value="HAD superfamily/HAD-like"/>
    <property type="match status" value="1"/>
</dbReference>
<keyword evidence="14" id="KW-1185">Reference proteome</keyword>
<keyword evidence="8 12" id="KW-0368">Histidine biosynthesis</keyword>
<dbReference type="Pfam" id="PF00475">
    <property type="entry name" value="IGPD"/>
    <property type="match status" value="1"/>
</dbReference>
<evidence type="ECO:0000313" key="13">
    <source>
        <dbReference type="EMBL" id="CDN31575.1"/>
    </source>
</evidence>
<evidence type="ECO:0000256" key="1">
    <source>
        <dbReference type="ARBA" id="ARBA00001946"/>
    </source>
</evidence>
<gene>
    <name evidence="12" type="primary">hisB</name>
    <name evidence="13" type="ORF">BN938_1488</name>
</gene>
<dbReference type="PROSITE" id="PS00955">
    <property type="entry name" value="IGP_DEHYDRATASE_2"/>
    <property type="match status" value="1"/>
</dbReference>
<comment type="pathway">
    <text evidence="12">Amino-acid biosynthesis; L-histidine biosynthesis; L-histidine from 5-phospho-alpha-D-ribose 1-diphosphate: step 8/9.</text>
</comment>
<feature type="binding site" evidence="12">
    <location>
        <position position="10"/>
    </location>
    <ligand>
        <name>Mg(2+)</name>
        <dbReference type="ChEBI" id="CHEBI:18420"/>
    </ligand>
</feature>
<evidence type="ECO:0000256" key="9">
    <source>
        <dbReference type="ARBA" id="ARBA00023239"/>
    </source>
</evidence>
<keyword evidence="6 12" id="KW-0378">Hydrolase</keyword>
<feature type="region of interest" description="Histidinol-phosphatase" evidence="12">
    <location>
        <begin position="1"/>
        <end position="174"/>
    </location>
</feature>
<dbReference type="InterPro" id="IPR020568">
    <property type="entry name" value="Ribosomal_Su5_D2-typ_SF"/>
</dbReference>
<dbReference type="GO" id="GO:0004424">
    <property type="term" value="F:imidazoleglycerol-phosphate dehydratase activity"/>
    <property type="evidence" value="ECO:0007669"/>
    <property type="project" value="UniProtKB-UniRule"/>
</dbReference>
<comment type="cofactor">
    <cofactor evidence="1 12">
        <name>Mg(2+)</name>
        <dbReference type="ChEBI" id="CHEBI:18420"/>
    </cofactor>
</comment>
<dbReference type="UniPathway" id="UPA00031">
    <property type="reaction ID" value="UER00011"/>
</dbReference>
<dbReference type="OrthoDB" id="9790411at2"/>
<dbReference type="InterPro" id="IPR000807">
    <property type="entry name" value="ImidazoleglycerolP_deHydtase"/>
</dbReference>
<evidence type="ECO:0000313" key="14">
    <source>
        <dbReference type="Proteomes" id="UP000027616"/>
    </source>
</evidence>
<dbReference type="NCBIfam" id="TIGR01656">
    <property type="entry name" value="Histidinol-ppas"/>
    <property type="match status" value="1"/>
</dbReference>
<dbReference type="EC" id="4.2.1.19" evidence="12"/>
<keyword evidence="5 12" id="KW-0479">Metal-binding</keyword>
<dbReference type="NCBIfam" id="TIGR01662">
    <property type="entry name" value="HAD-SF-IIIA"/>
    <property type="match status" value="1"/>
</dbReference>
<dbReference type="InterPro" id="IPR020566">
    <property type="entry name" value="His_synth_bifunc_HisB"/>
</dbReference>
<comment type="pathway">
    <text evidence="2 12">Amino-acid biosynthesis; L-histidine biosynthesis; L-histidine from 5-phospho-alpha-D-ribose 1-diphosphate: step 6/9.</text>
</comment>
<name>A0A060R857_9BACT</name>
<evidence type="ECO:0000256" key="11">
    <source>
        <dbReference type="ARBA" id="ARBA00049158"/>
    </source>
</evidence>
<dbReference type="HAMAP" id="MF_00076">
    <property type="entry name" value="HisB"/>
    <property type="match status" value="1"/>
</dbReference>
<comment type="similarity">
    <text evidence="12">In the N-terminal section; belongs to the histidinol-phosphatase family.</text>
</comment>
<keyword evidence="7 12" id="KW-0460">Magnesium</keyword>
<dbReference type="SUPFAM" id="SSF56784">
    <property type="entry name" value="HAD-like"/>
    <property type="match status" value="1"/>
</dbReference>
<dbReference type="HOGENOM" id="CLU_044308_0_0_10"/>
<comment type="catalytic activity">
    <reaction evidence="11 12">
        <text>L-histidinol phosphate + H2O = L-histidinol + phosphate</text>
        <dbReference type="Rhea" id="RHEA:14465"/>
        <dbReference type="ChEBI" id="CHEBI:15377"/>
        <dbReference type="ChEBI" id="CHEBI:43474"/>
        <dbReference type="ChEBI" id="CHEBI:57699"/>
        <dbReference type="ChEBI" id="CHEBI:57980"/>
        <dbReference type="EC" id="3.1.3.15"/>
    </reaction>
</comment>
<dbReference type="KEGG" id="rbc:BN938_1488"/>
<keyword evidence="9 12" id="KW-0456">Lyase</keyword>
<evidence type="ECO:0000256" key="7">
    <source>
        <dbReference type="ARBA" id="ARBA00022842"/>
    </source>
</evidence>
<feature type="active site" description="Nucleophile" evidence="12">
    <location>
        <position position="8"/>
    </location>
</feature>
<comment type="subcellular location">
    <subcellularLocation>
        <location evidence="12">Cytoplasm</location>
    </subcellularLocation>
</comment>
<evidence type="ECO:0000256" key="3">
    <source>
        <dbReference type="ARBA" id="ARBA00022490"/>
    </source>
</evidence>
<dbReference type="InterPro" id="IPR006543">
    <property type="entry name" value="Histidinol-phos"/>
</dbReference>
<reference evidence="13 14" key="1">
    <citation type="journal article" date="2015" name="Genome Announc.">
        <title>Complete Genome Sequence of the Novel Leech Symbiont Mucinivorans hirudinis M3T.</title>
        <authorList>
            <person name="Nelson M.C."/>
            <person name="Bomar L."/>
            <person name="Graf J."/>
        </authorList>
    </citation>
    <scope>NUCLEOTIDE SEQUENCE [LARGE SCALE GENOMIC DNA]</scope>
    <source>
        <strain evidence="14">M3</strain>
    </source>
</reference>
<dbReference type="PANTHER" id="PTHR23133">
    <property type="entry name" value="IMIDAZOLEGLYCEROL-PHOSPHATE DEHYDRATASE HIS7"/>
    <property type="match status" value="1"/>
</dbReference>
<protein>
    <recommendedName>
        <fullName evidence="12">Histidine biosynthesis bifunctional protein HisB</fullName>
    </recommendedName>
    <domain>
        <recommendedName>
            <fullName evidence="12">Histidinol-phosphatase</fullName>
            <ecNumber evidence="12">3.1.3.15</ecNumber>
        </recommendedName>
    </domain>
    <domain>
        <recommendedName>
            <fullName evidence="12">Imidazoleglycerol-phosphate dehydratase</fullName>
            <shortName evidence="12">IGPD</shortName>
            <ecNumber evidence="12">4.2.1.19</ecNumber>
        </recommendedName>
    </domain>
</protein>
<dbReference type="Gene3D" id="3.30.230.40">
    <property type="entry name" value="Imidazole glycerol phosphate dehydratase, domain 1"/>
    <property type="match status" value="2"/>
</dbReference>
<evidence type="ECO:0000256" key="5">
    <source>
        <dbReference type="ARBA" id="ARBA00022723"/>
    </source>
</evidence>
<dbReference type="NCBIfam" id="NF003937">
    <property type="entry name" value="PRK05446.1"/>
    <property type="match status" value="1"/>
</dbReference>
<dbReference type="InterPro" id="IPR006549">
    <property type="entry name" value="HAD-SF_hydro_IIIA"/>
</dbReference>
<comment type="similarity">
    <text evidence="12">In the C-terminal section; belongs to the imidazoleglycerol-phosphate dehydratase family.</text>
</comment>
<keyword evidence="10 12" id="KW-0511">Multifunctional enzyme</keyword>
<dbReference type="InterPro" id="IPR023214">
    <property type="entry name" value="HAD_sf"/>
</dbReference>
<organism evidence="13 14">
    <name type="scientific">Mucinivorans hirudinis</name>
    <dbReference type="NCBI Taxonomy" id="1433126"/>
    <lineage>
        <taxon>Bacteria</taxon>
        <taxon>Pseudomonadati</taxon>
        <taxon>Bacteroidota</taxon>
        <taxon>Bacteroidia</taxon>
        <taxon>Bacteroidales</taxon>
        <taxon>Rikenellaceae</taxon>
        <taxon>Mucinivorans</taxon>
    </lineage>
</organism>
<dbReference type="CDD" id="cd07914">
    <property type="entry name" value="IGPD"/>
    <property type="match status" value="1"/>
</dbReference>
<feature type="region of interest" description="Imidazoleglycerol-phosphate dehydratase" evidence="12">
    <location>
        <begin position="175"/>
        <end position="365"/>
    </location>
</feature>
<evidence type="ECO:0000256" key="10">
    <source>
        <dbReference type="ARBA" id="ARBA00023268"/>
    </source>
</evidence>
<dbReference type="InterPro" id="IPR038494">
    <property type="entry name" value="IGPD_sf"/>
</dbReference>
<dbReference type="eggNOG" id="COG0241">
    <property type="taxonomic scope" value="Bacteria"/>
</dbReference>
<dbReference type="NCBIfam" id="NF002111">
    <property type="entry name" value="PRK00951.2-1"/>
    <property type="match status" value="1"/>
</dbReference>
<evidence type="ECO:0000256" key="6">
    <source>
        <dbReference type="ARBA" id="ARBA00022801"/>
    </source>
</evidence>
<dbReference type="eggNOG" id="COG0131">
    <property type="taxonomic scope" value="Bacteria"/>
</dbReference>
<evidence type="ECO:0000256" key="2">
    <source>
        <dbReference type="ARBA" id="ARBA00005047"/>
    </source>
</evidence>
<evidence type="ECO:0000256" key="4">
    <source>
        <dbReference type="ARBA" id="ARBA00022605"/>
    </source>
</evidence>